<dbReference type="eggNOG" id="COG0679">
    <property type="taxonomic scope" value="Bacteria"/>
</dbReference>
<keyword evidence="2" id="KW-0813">Transport</keyword>
<dbReference type="EC" id="2.7.7.-" evidence="8"/>
<feature type="transmembrane region" description="Helical" evidence="7">
    <location>
        <begin position="66"/>
        <end position="84"/>
    </location>
</feature>
<sequence length="311" mass="33155">MGDVLAISVPFFALIFAGFGVRATGLFDNAGARTLAKFAFYVALPPMLFIKVAVSDPADIFNWGFVWRYESATILLFLGTAYLSRSLFGFERLTSGIFGLNIAYPNYGYIGVPLCILAFGDAAALPLALLLFADTIVLLMILAYFAANTKQGLAQAVPRILAEMARNPLLLAVVAGLCYAASDIQMPVIASRTLNMLADAAPPVALFALGATLYGQPIRAAAAEVSIISLFKLIIHPMLVAGLFLLIPGQDILWIKVAILSACLPVAANVFMLADHYQTYAGRSASAIFASTLLASLTVPIVLYILFTMLG</sequence>
<dbReference type="Pfam" id="PF03547">
    <property type="entry name" value="Mem_trans"/>
    <property type="match status" value="1"/>
</dbReference>
<feature type="transmembrane region" description="Helical" evidence="7">
    <location>
        <begin position="125"/>
        <end position="147"/>
    </location>
</feature>
<evidence type="ECO:0000256" key="2">
    <source>
        <dbReference type="ARBA" id="ARBA00022448"/>
    </source>
</evidence>
<protein>
    <submittedName>
        <fullName evidence="8">Auxin Efflux Carrier</fullName>
        <ecNumber evidence="8">2.7.7.-</ecNumber>
    </submittedName>
</protein>
<dbReference type="HOGENOM" id="CLU_056175_2_1_5"/>
<keyword evidence="8" id="KW-0548">Nucleotidyltransferase</keyword>
<feature type="transmembrane region" description="Helical" evidence="7">
    <location>
        <begin position="253"/>
        <end position="274"/>
    </location>
</feature>
<evidence type="ECO:0000256" key="1">
    <source>
        <dbReference type="ARBA" id="ARBA00004141"/>
    </source>
</evidence>
<dbReference type="EMBL" id="CP001751">
    <property type="protein sequence ID" value="ADE40693.1"/>
    <property type="molecule type" value="Genomic_DNA"/>
</dbReference>
<feature type="transmembrane region" description="Helical" evidence="7">
    <location>
        <begin position="35"/>
        <end position="54"/>
    </location>
</feature>
<accession>D5BQH5</accession>
<feature type="transmembrane region" description="Helical" evidence="7">
    <location>
        <begin position="6"/>
        <end position="23"/>
    </location>
</feature>
<evidence type="ECO:0000256" key="6">
    <source>
        <dbReference type="ARBA" id="ARBA00023136"/>
    </source>
</evidence>
<keyword evidence="8" id="KW-0808">Transferase</keyword>
<feature type="transmembrane region" description="Helical" evidence="7">
    <location>
        <begin position="196"/>
        <end position="215"/>
    </location>
</feature>
<evidence type="ECO:0000256" key="7">
    <source>
        <dbReference type="SAM" id="Phobius"/>
    </source>
</evidence>
<dbReference type="Proteomes" id="UP000007460">
    <property type="component" value="Chromosome"/>
</dbReference>
<evidence type="ECO:0000256" key="4">
    <source>
        <dbReference type="ARBA" id="ARBA00022692"/>
    </source>
</evidence>
<reference evidence="8 9" key="1">
    <citation type="journal article" date="2010" name="J. Bacteriol.">
        <title>Complete genome sequence of "Candidatus Puniceispirillum marinum" IMCC1322, a representative of the SAR116 clade in the Alphaproteobacteria.</title>
        <authorList>
            <person name="Oh H.M."/>
            <person name="Kwon K.K."/>
            <person name="Kang I."/>
            <person name="Kang S.G."/>
            <person name="Lee J.H."/>
            <person name="Kim S.J."/>
            <person name="Cho J.C."/>
        </authorList>
    </citation>
    <scope>NUCLEOTIDE SEQUENCE [LARGE SCALE GENOMIC DNA]</scope>
    <source>
        <strain evidence="8 9">IMCC1322</strain>
    </source>
</reference>
<evidence type="ECO:0000256" key="3">
    <source>
        <dbReference type="ARBA" id="ARBA00022475"/>
    </source>
</evidence>
<dbReference type="PANTHER" id="PTHR36838">
    <property type="entry name" value="AUXIN EFFLUX CARRIER FAMILY PROTEIN"/>
    <property type="match status" value="1"/>
</dbReference>
<dbReference type="AlphaFoldDB" id="D5BQH5"/>
<dbReference type="GO" id="GO:0016779">
    <property type="term" value="F:nucleotidyltransferase activity"/>
    <property type="evidence" value="ECO:0007669"/>
    <property type="project" value="UniProtKB-KW"/>
</dbReference>
<dbReference type="GO" id="GO:0016020">
    <property type="term" value="C:membrane"/>
    <property type="evidence" value="ECO:0007669"/>
    <property type="project" value="UniProtKB-SubCell"/>
</dbReference>
<dbReference type="RefSeq" id="WP_013047319.1">
    <property type="nucleotide sequence ID" value="NC_014010.1"/>
</dbReference>
<evidence type="ECO:0000313" key="9">
    <source>
        <dbReference type="Proteomes" id="UP000007460"/>
    </source>
</evidence>
<keyword evidence="3" id="KW-1003">Cell membrane</keyword>
<gene>
    <name evidence="8" type="ordered locus">SAR116_2450</name>
</gene>
<name>D5BQH5_PUNMI</name>
<evidence type="ECO:0000313" key="8">
    <source>
        <dbReference type="EMBL" id="ADE40693.1"/>
    </source>
</evidence>
<dbReference type="KEGG" id="apb:SAR116_2450"/>
<keyword evidence="6 7" id="KW-0472">Membrane</keyword>
<keyword evidence="9" id="KW-1185">Reference proteome</keyword>
<feature type="transmembrane region" description="Helical" evidence="7">
    <location>
        <begin position="227"/>
        <end position="247"/>
    </location>
</feature>
<comment type="subcellular location">
    <subcellularLocation>
        <location evidence="1">Membrane</location>
        <topology evidence="1">Multi-pass membrane protein</topology>
    </subcellularLocation>
</comment>
<dbReference type="STRING" id="488538.SAR116_2450"/>
<evidence type="ECO:0000256" key="5">
    <source>
        <dbReference type="ARBA" id="ARBA00022989"/>
    </source>
</evidence>
<feature type="transmembrane region" description="Helical" evidence="7">
    <location>
        <begin position="96"/>
        <end position="119"/>
    </location>
</feature>
<dbReference type="PANTHER" id="PTHR36838:SF3">
    <property type="entry name" value="TRANSPORTER AUXIN EFFLUX CARRIER EC FAMILY"/>
    <property type="match status" value="1"/>
</dbReference>
<dbReference type="GO" id="GO:0055085">
    <property type="term" value="P:transmembrane transport"/>
    <property type="evidence" value="ECO:0007669"/>
    <property type="project" value="InterPro"/>
</dbReference>
<dbReference type="InterPro" id="IPR004776">
    <property type="entry name" value="Mem_transp_PIN-like"/>
</dbReference>
<feature type="transmembrane region" description="Helical" evidence="7">
    <location>
        <begin position="286"/>
        <end position="307"/>
    </location>
</feature>
<keyword evidence="5 7" id="KW-1133">Transmembrane helix</keyword>
<proteinExistence type="predicted"/>
<dbReference type="OrthoDB" id="9810457at2"/>
<feature type="transmembrane region" description="Helical" evidence="7">
    <location>
        <begin position="168"/>
        <end position="190"/>
    </location>
</feature>
<organism evidence="8 9">
    <name type="scientific">Puniceispirillum marinum (strain IMCC1322)</name>
    <dbReference type="NCBI Taxonomy" id="488538"/>
    <lineage>
        <taxon>Bacteria</taxon>
        <taxon>Pseudomonadati</taxon>
        <taxon>Pseudomonadota</taxon>
        <taxon>Alphaproteobacteria</taxon>
        <taxon>Candidatus Puniceispirillales</taxon>
        <taxon>Candidatus Puniceispirillaceae</taxon>
        <taxon>Candidatus Puniceispirillum</taxon>
    </lineage>
</organism>
<keyword evidence="4 7" id="KW-0812">Transmembrane</keyword>